<evidence type="ECO:0008006" key="3">
    <source>
        <dbReference type="Google" id="ProtNLM"/>
    </source>
</evidence>
<sequence length="252" mass="30018">MDTVYKYFPLNQFLLSTILYNEIWFSSPENFNDPFDCNINCQYVKDIRYDNEINEILHQERKRTAVSEPYYLKESMLNNIALTIDNRNKSGVFFSNLTLKVLYKYVGISCFSKKHNNILMWSHYADNHNGVCLKFNTTDKDFFEECHAVTYLERLPSFQDRNNFSDPQKFLFYTKSKDWEYEAEVRVLKKSNQLFNFDPVCLEAIYFGVKCKVSESSKVINIIKGLSKYEKVKFYQMELDDEGFNLIEKEIK</sequence>
<dbReference type="EMBL" id="QFLI01000001">
    <property type="protein sequence ID" value="PXY02714.1"/>
    <property type="molecule type" value="Genomic_DNA"/>
</dbReference>
<comment type="caution">
    <text evidence="1">The sequence shown here is derived from an EMBL/GenBank/DDBJ whole genome shotgun (WGS) entry which is preliminary data.</text>
</comment>
<dbReference type="Pfam" id="PF11185">
    <property type="entry name" value="DUF2971"/>
    <property type="match status" value="1"/>
</dbReference>
<gene>
    <name evidence="1" type="ORF">DF185_01065</name>
</gene>
<organism evidence="1 2">
    <name type="scientific">Marinifilum breve</name>
    <dbReference type="NCBI Taxonomy" id="2184082"/>
    <lineage>
        <taxon>Bacteria</taxon>
        <taxon>Pseudomonadati</taxon>
        <taxon>Bacteroidota</taxon>
        <taxon>Bacteroidia</taxon>
        <taxon>Marinilabiliales</taxon>
        <taxon>Marinifilaceae</taxon>
    </lineage>
</organism>
<dbReference type="InterPro" id="IPR021352">
    <property type="entry name" value="DUF2971"/>
</dbReference>
<proteinExistence type="predicted"/>
<protein>
    <recommendedName>
        <fullName evidence="3">DUF2971 domain-containing protein</fullName>
    </recommendedName>
</protein>
<evidence type="ECO:0000313" key="1">
    <source>
        <dbReference type="EMBL" id="PXY02714.1"/>
    </source>
</evidence>
<reference evidence="1 2" key="1">
    <citation type="submission" date="2018-05" db="EMBL/GenBank/DDBJ databases">
        <title>Marinifilum breve JC075T sp. nov., a marine bacterium isolated from Yongle Blue Hole in the South China Sea.</title>
        <authorList>
            <person name="Fu T."/>
        </authorList>
    </citation>
    <scope>NUCLEOTIDE SEQUENCE [LARGE SCALE GENOMIC DNA]</scope>
    <source>
        <strain evidence="1 2">JC075</strain>
    </source>
</reference>
<accession>A0A2V4AF39</accession>
<dbReference type="RefSeq" id="WP_110358873.1">
    <property type="nucleotide sequence ID" value="NZ_QFLI01000001.1"/>
</dbReference>
<evidence type="ECO:0000313" key="2">
    <source>
        <dbReference type="Proteomes" id="UP000248079"/>
    </source>
</evidence>
<dbReference type="AlphaFoldDB" id="A0A2V4AF39"/>
<dbReference type="Proteomes" id="UP000248079">
    <property type="component" value="Unassembled WGS sequence"/>
</dbReference>
<name>A0A2V4AF39_9BACT</name>
<dbReference type="OrthoDB" id="190848at2"/>
<keyword evidence="2" id="KW-1185">Reference proteome</keyword>